<name>A0ABR4YU07_9MYCO</name>
<dbReference type="SUPFAM" id="SSF50022">
    <property type="entry name" value="ISP domain"/>
    <property type="match status" value="1"/>
</dbReference>
<accession>A0ABR4YU07</accession>
<keyword evidence="4" id="KW-0479">Metal-binding</keyword>
<dbReference type="InterPro" id="IPR014349">
    <property type="entry name" value="Rieske_Fe-S_prot"/>
</dbReference>
<evidence type="ECO:0000313" key="13">
    <source>
        <dbReference type="Proteomes" id="UP000031004"/>
    </source>
</evidence>
<dbReference type="InterPro" id="IPR036922">
    <property type="entry name" value="Rieske_2Fe-2S_sf"/>
</dbReference>
<evidence type="ECO:0000256" key="2">
    <source>
        <dbReference type="ARBA" id="ARBA00015816"/>
    </source>
</evidence>
<evidence type="ECO:0000256" key="5">
    <source>
        <dbReference type="ARBA" id="ARBA00023004"/>
    </source>
</evidence>
<comment type="function">
    <text evidence="1">Iron-sulfur subunit of the cytochrome bc1 complex, an essential component of the respiratory electron transport chain required for ATP synthesis. The bc1 complex catalyzes the oxidation of menaquinol and the reduction of cytochrome c in the respiratory chain. The bc1 complex operates through a Q-cycle mechanism that couples electron transfer to generation of the proton gradient that drives ATP synthesis.</text>
</comment>
<protein>
    <recommendedName>
        <fullName evidence="2">Cytochrome bc1 complex Rieske iron-sulfur subunit</fullName>
    </recommendedName>
    <alternativeName>
        <fullName evidence="8">Cytochrome bc1 reductase complex subunit QcrA</fullName>
    </alternativeName>
</protein>
<keyword evidence="13" id="KW-1185">Reference proteome</keyword>
<comment type="caution">
    <text evidence="12">The sequence shown here is derived from an EMBL/GenBank/DDBJ whole genome shotgun (WGS) entry which is preliminary data.</text>
</comment>
<dbReference type="PRINTS" id="PR00162">
    <property type="entry name" value="RIESKE"/>
</dbReference>
<evidence type="ECO:0000256" key="3">
    <source>
        <dbReference type="ARBA" id="ARBA00022714"/>
    </source>
</evidence>
<dbReference type="PANTHER" id="PTHR10134">
    <property type="entry name" value="CYTOCHROME B-C1 COMPLEX SUBUNIT RIESKE, MITOCHONDRIAL"/>
    <property type="match status" value="1"/>
</dbReference>
<feature type="domain" description="Rieske" evidence="11">
    <location>
        <begin position="56"/>
        <end position="145"/>
    </location>
</feature>
<evidence type="ECO:0000259" key="11">
    <source>
        <dbReference type="PROSITE" id="PS51296"/>
    </source>
</evidence>
<dbReference type="PROSITE" id="PS51296">
    <property type="entry name" value="RIESKE"/>
    <property type="match status" value="1"/>
</dbReference>
<dbReference type="Pfam" id="PF00355">
    <property type="entry name" value="Rieske"/>
    <property type="match status" value="1"/>
</dbReference>
<evidence type="ECO:0000256" key="10">
    <source>
        <dbReference type="SAM" id="MobiDB-lite"/>
    </source>
</evidence>
<feature type="compositionally biased region" description="Low complexity" evidence="10">
    <location>
        <begin position="40"/>
        <end position="54"/>
    </location>
</feature>
<dbReference type="InterPro" id="IPR005805">
    <property type="entry name" value="Rieske_Fe-S_prot_C"/>
</dbReference>
<dbReference type="InterPro" id="IPR017941">
    <property type="entry name" value="Rieske_2Fe-2S"/>
</dbReference>
<gene>
    <name evidence="12" type="ORF">QQ44_15485</name>
</gene>
<feature type="region of interest" description="Disordered" evidence="10">
    <location>
        <begin position="34"/>
        <end position="54"/>
    </location>
</feature>
<keyword evidence="5" id="KW-0408">Iron</keyword>
<organism evidence="12 13">
    <name type="scientific">Mycolicibacterium setense</name>
    <dbReference type="NCBI Taxonomy" id="431269"/>
    <lineage>
        <taxon>Bacteria</taxon>
        <taxon>Bacillati</taxon>
        <taxon>Actinomycetota</taxon>
        <taxon>Actinomycetes</taxon>
        <taxon>Mycobacteriales</taxon>
        <taxon>Mycobacteriaceae</taxon>
        <taxon>Mycolicibacterium</taxon>
    </lineage>
</organism>
<evidence type="ECO:0000256" key="8">
    <source>
        <dbReference type="ARBA" id="ARBA00029586"/>
    </source>
</evidence>
<evidence type="ECO:0000256" key="4">
    <source>
        <dbReference type="ARBA" id="ARBA00022723"/>
    </source>
</evidence>
<keyword evidence="6" id="KW-0411">Iron-sulfur</keyword>
<sequence length="146" mass="14594">MNINDFVFSRQQALRYAGVGLATTAAGCATYGKAPEPASTGPADEPAAGTAAPASKVLAKTTDVPVGSGAIIDEVVVTQPSQGVFKAFSAVCTHAGCRVATVADGVINCPCHGSKFNIDGSVANGPAQKPLTSTAITVQDDSIMLA</sequence>
<keyword evidence="3" id="KW-0001">2Fe-2S</keyword>
<reference evidence="12 13" key="1">
    <citation type="submission" date="2014-11" db="EMBL/GenBank/DDBJ databases">
        <title>Mycobacterium setense Manresensis Genome.</title>
        <authorList>
            <person name="Rech G."/>
            <person name="Sumoy L."/>
        </authorList>
    </citation>
    <scope>NUCLEOTIDE SEQUENCE [LARGE SCALE GENOMIC DNA]</scope>
    <source>
        <strain evidence="12 13">Manresensis</strain>
    </source>
</reference>
<keyword evidence="7" id="KW-1015">Disulfide bond</keyword>
<comment type="cofactor">
    <cofactor evidence="9">
        <name>[2Fe-2S] cluster</name>
        <dbReference type="ChEBI" id="CHEBI:190135"/>
    </cofactor>
</comment>
<proteinExistence type="predicted"/>
<dbReference type="Gene3D" id="2.102.10.10">
    <property type="entry name" value="Rieske [2Fe-2S] iron-sulphur domain"/>
    <property type="match status" value="1"/>
</dbReference>
<dbReference type="RefSeq" id="WP_039321498.1">
    <property type="nucleotide sequence ID" value="NZ_JTLZ01000007.1"/>
</dbReference>
<dbReference type="CDD" id="cd03467">
    <property type="entry name" value="Rieske"/>
    <property type="match status" value="1"/>
</dbReference>
<dbReference type="Proteomes" id="UP000031004">
    <property type="component" value="Unassembled WGS sequence"/>
</dbReference>
<evidence type="ECO:0000256" key="1">
    <source>
        <dbReference type="ARBA" id="ARBA00002494"/>
    </source>
</evidence>
<dbReference type="EMBL" id="JTLZ01000007">
    <property type="protein sequence ID" value="KHO24427.1"/>
    <property type="molecule type" value="Genomic_DNA"/>
</dbReference>
<evidence type="ECO:0000256" key="7">
    <source>
        <dbReference type="ARBA" id="ARBA00023157"/>
    </source>
</evidence>
<evidence type="ECO:0000256" key="6">
    <source>
        <dbReference type="ARBA" id="ARBA00023014"/>
    </source>
</evidence>
<evidence type="ECO:0000256" key="9">
    <source>
        <dbReference type="ARBA" id="ARBA00034078"/>
    </source>
</evidence>
<evidence type="ECO:0000313" key="12">
    <source>
        <dbReference type="EMBL" id="KHO24427.1"/>
    </source>
</evidence>